<dbReference type="AlphaFoldDB" id="A0A382RPH7"/>
<feature type="non-terminal residue" evidence="1">
    <location>
        <position position="87"/>
    </location>
</feature>
<protein>
    <recommendedName>
        <fullName evidence="2">Calcineurin-like phosphoesterase domain-containing protein</fullName>
    </recommendedName>
</protein>
<organism evidence="1">
    <name type="scientific">marine metagenome</name>
    <dbReference type="NCBI Taxonomy" id="408172"/>
    <lineage>
        <taxon>unclassified sequences</taxon>
        <taxon>metagenomes</taxon>
        <taxon>ecological metagenomes</taxon>
    </lineage>
</organism>
<reference evidence="1" key="1">
    <citation type="submission" date="2018-05" db="EMBL/GenBank/DDBJ databases">
        <authorList>
            <person name="Lanie J.A."/>
            <person name="Ng W.-L."/>
            <person name="Kazmierczak K.M."/>
            <person name="Andrzejewski T.M."/>
            <person name="Davidsen T.M."/>
            <person name="Wayne K.J."/>
            <person name="Tettelin H."/>
            <person name="Glass J.I."/>
            <person name="Rusch D."/>
            <person name="Podicherti R."/>
            <person name="Tsui H.-C.T."/>
            <person name="Winkler M.E."/>
        </authorList>
    </citation>
    <scope>NUCLEOTIDE SEQUENCE</scope>
</reference>
<sequence>MSQELGNRLFTFAVVADTHVNFGETECNSEFEINRRANGRMRHVVRDLNRHDLAFVIHLGDVVHPSPSLPDLYEQAAERFREQVTDL</sequence>
<accession>A0A382RPH7</accession>
<evidence type="ECO:0000313" key="1">
    <source>
        <dbReference type="EMBL" id="SVC98531.1"/>
    </source>
</evidence>
<dbReference type="Gene3D" id="3.60.21.10">
    <property type="match status" value="1"/>
</dbReference>
<dbReference type="SUPFAM" id="SSF56300">
    <property type="entry name" value="Metallo-dependent phosphatases"/>
    <property type="match status" value="1"/>
</dbReference>
<proteinExistence type="predicted"/>
<dbReference type="EMBL" id="UINC01122612">
    <property type="protein sequence ID" value="SVC98531.1"/>
    <property type="molecule type" value="Genomic_DNA"/>
</dbReference>
<evidence type="ECO:0008006" key="2">
    <source>
        <dbReference type="Google" id="ProtNLM"/>
    </source>
</evidence>
<dbReference type="InterPro" id="IPR029052">
    <property type="entry name" value="Metallo-depent_PP-like"/>
</dbReference>
<name>A0A382RPH7_9ZZZZ</name>
<gene>
    <name evidence="1" type="ORF">METZ01_LOCUS351385</name>
</gene>